<dbReference type="AlphaFoldDB" id="A0A9R1W4I1"/>
<reference evidence="2 3" key="1">
    <citation type="journal article" date="2017" name="Nat. Commun.">
        <title>Genome assembly with in vitro proximity ligation data and whole-genome triplication in lettuce.</title>
        <authorList>
            <person name="Reyes-Chin-Wo S."/>
            <person name="Wang Z."/>
            <person name="Yang X."/>
            <person name="Kozik A."/>
            <person name="Arikit S."/>
            <person name="Song C."/>
            <person name="Xia L."/>
            <person name="Froenicke L."/>
            <person name="Lavelle D.O."/>
            <person name="Truco M.J."/>
            <person name="Xia R."/>
            <person name="Zhu S."/>
            <person name="Xu C."/>
            <person name="Xu H."/>
            <person name="Xu X."/>
            <person name="Cox K."/>
            <person name="Korf I."/>
            <person name="Meyers B.C."/>
            <person name="Michelmore R.W."/>
        </authorList>
    </citation>
    <scope>NUCLEOTIDE SEQUENCE [LARGE SCALE GENOMIC DNA]</scope>
    <source>
        <strain evidence="3">cv. Salinas</strain>
        <tissue evidence="2">Seedlings</tissue>
    </source>
</reference>
<dbReference type="InterPro" id="IPR000477">
    <property type="entry name" value="RT_dom"/>
</dbReference>
<dbReference type="EMBL" id="NBSK02000003">
    <property type="protein sequence ID" value="KAJ0215996.1"/>
    <property type="molecule type" value="Genomic_DNA"/>
</dbReference>
<evidence type="ECO:0000313" key="3">
    <source>
        <dbReference type="Proteomes" id="UP000235145"/>
    </source>
</evidence>
<dbReference type="Pfam" id="PF00078">
    <property type="entry name" value="RVT_1"/>
    <property type="match status" value="1"/>
</dbReference>
<dbReference type="InterPro" id="IPR043502">
    <property type="entry name" value="DNA/RNA_pol_sf"/>
</dbReference>
<proteinExistence type="predicted"/>
<dbReference type="SUPFAM" id="SSF56672">
    <property type="entry name" value="DNA/RNA polymerases"/>
    <property type="match status" value="1"/>
</dbReference>
<keyword evidence="3" id="KW-1185">Reference proteome</keyword>
<sequence length="102" mass="11453">MIILDFSPKWVSWIGGALVSSKASMLVKGRPSLEFQLKRGLRQGDPLSPFLFVIIMEALHVDVLDAIDANFIRGIKIGNLLISHFIYADDVLFLTKWPRANV</sequence>
<gene>
    <name evidence="2" type="ORF">LSAT_V11C300134550</name>
</gene>
<evidence type="ECO:0000259" key="1">
    <source>
        <dbReference type="PROSITE" id="PS50878"/>
    </source>
</evidence>
<organism evidence="2 3">
    <name type="scientific">Lactuca sativa</name>
    <name type="common">Garden lettuce</name>
    <dbReference type="NCBI Taxonomy" id="4236"/>
    <lineage>
        <taxon>Eukaryota</taxon>
        <taxon>Viridiplantae</taxon>
        <taxon>Streptophyta</taxon>
        <taxon>Embryophyta</taxon>
        <taxon>Tracheophyta</taxon>
        <taxon>Spermatophyta</taxon>
        <taxon>Magnoliopsida</taxon>
        <taxon>eudicotyledons</taxon>
        <taxon>Gunneridae</taxon>
        <taxon>Pentapetalae</taxon>
        <taxon>asterids</taxon>
        <taxon>campanulids</taxon>
        <taxon>Asterales</taxon>
        <taxon>Asteraceae</taxon>
        <taxon>Cichorioideae</taxon>
        <taxon>Cichorieae</taxon>
        <taxon>Lactucinae</taxon>
        <taxon>Lactuca</taxon>
    </lineage>
</organism>
<dbReference type="Proteomes" id="UP000235145">
    <property type="component" value="Unassembled WGS sequence"/>
</dbReference>
<evidence type="ECO:0000313" key="2">
    <source>
        <dbReference type="EMBL" id="KAJ0215996.1"/>
    </source>
</evidence>
<feature type="domain" description="Reverse transcriptase" evidence="1">
    <location>
        <begin position="1"/>
        <end position="102"/>
    </location>
</feature>
<protein>
    <recommendedName>
        <fullName evidence="1">Reverse transcriptase domain-containing protein</fullName>
    </recommendedName>
</protein>
<comment type="caution">
    <text evidence="2">The sequence shown here is derived from an EMBL/GenBank/DDBJ whole genome shotgun (WGS) entry which is preliminary data.</text>
</comment>
<dbReference type="PROSITE" id="PS50878">
    <property type="entry name" value="RT_POL"/>
    <property type="match status" value="1"/>
</dbReference>
<name>A0A9R1W4I1_LACSA</name>
<accession>A0A9R1W4I1</accession>